<dbReference type="Proteomes" id="UP001330749">
    <property type="component" value="Unassembled WGS sequence"/>
</dbReference>
<sequence>MKELIRKTLDHCGYTEDAATEENLFNCFLDYVDGGVFHDLDVEEAKDLIDSGEISLKNVCYNLLKR</sequence>
<evidence type="ECO:0000313" key="2">
    <source>
        <dbReference type="Proteomes" id="UP001330749"/>
    </source>
</evidence>
<organism evidence="1 2">
    <name type="scientific">Bacillus xiapuensis</name>
    <dbReference type="NCBI Taxonomy" id="2014075"/>
    <lineage>
        <taxon>Bacteria</taxon>
        <taxon>Bacillati</taxon>
        <taxon>Bacillota</taxon>
        <taxon>Bacilli</taxon>
        <taxon>Bacillales</taxon>
        <taxon>Bacillaceae</taxon>
        <taxon>Bacillus</taxon>
    </lineage>
</organism>
<name>A0ABU6NA27_9BACI</name>
<evidence type="ECO:0000313" key="1">
    <source>
        <dbReference type="EMBL" id="MED3562331.1"/>
    </source>
</evidence>
<dbReference type="RefSeq" id="WP_327967237.1">
    <property type="nucleotide sequence ID" value="NZ_JARMQG010000084.1"/>
</dbReference>
<keyword evidence="2" id="KW-1185">Reference proteome</keyword>
<comment type="caution">
    <text evidence="1">The sequence shown here is derived from an EMBL/GenBank/DDBJ whole genome shotgun (WGS) entry which is preliminary data.</text>
</comment>
<protein>
    <recommendedName>
        <fullName evidence="3">Colicin D immunity protein domain-containing protein</fullName>
    </recommendedName>
</protein>
<gene>
    <name evidence="1" type="ORF">P4447_07670</name>
</gene>
<proteinExistence type="predicted"/>
<evidence type="ECO:0008006" key="3">
    <source>
        <dbReference type="Google" id="ProtNLM"/>
    </source>
</evidence>
<accession>A0ABU6NA27</accession>
<dbReference type="EMBL" id="JARMQG010000084">
    <property type="protein sequence ID" value="MED3562331.1"/>
    <property type="molecule type" value="Genomic_DNA"/>
</dbReference>
<reference evidence="1 2" key="1">
    <citation type="submission" date="2023-03" db="EMBL/GenBank/DDBJ databases">
        <title>Bacillus Genome Sequencing.</title>
        <authorList>
            <person name="Dunlap C."/>
        </authorList>
    </citation>
    <scope>NUCLEOTIDE SEQUENCE [LARGE SCALE GENOMIC DNA]</scope>
    <source>
        <strain evidence="1 2">B-14544</strain>
    </source>
</reference>